<reference evidence="2 3" key="1">
    <citation type="submission" date="2014-12" db="EMBL/GenBank/DDBJ databases">
        <title>Draft genome sequences of 29 type strains of Enterococci.</title>
        <authorList>
            <person name="Zhong Z."/>
            <person name="Sun Z."/>
            <person name="Liu W."/>
            <person name="Zhang W."/>
            <person name="Zhang H."/>
        </authorList>
    </citation>
    <scope>NUCLEOTIDE SEQUENCE [LARGE SCALE GENOMIC DNA]</scope>
    <source>
        <strain evidence="2 3">DSM 21207</strain>
    </source>
</reference>
<evidence type="ECO:0000313" key="2">
    <source>
        <dbReference type="EMBL" id="OJG14867.1"/>
    </source>
</evidence>
<evidence type="ECO:0008006" key="4">
    <source>
        <dbReference type="Google" id="ProtNLM"/>
    </source>
</evidence>
<gene>
    <name evidence="2" type="ORF">RU96_GL000621</name>
</gene>
<protein>
    <recommendedName>
        <fullName evidence="4">Replication protein</fullName>
    </recommendedName>
</protein>
<accession>A0A1L8R534</accession>
<sequence>MEGWLKLHRQLLEKPIWFESTPEQKVILLTLLTMANYEEKEWEWRGVPYKTKPGQMITSLPNIAEKAGKGVSIQNVRTALKRFEKYEFLTDESTKQNRLITIINWGFYQSSENDSNSQTNSQLTVDQQTPNSQLTANKNIKNIKNDKNVKNKTLSSQTRKERIYDPDSNYYQLAERLFKQICQNQEIKQPNLNRWADDIRKMIEIDKRTEDQVSQMINWSQADSFWAANILSAKKLREKYDTMAAQANRQYKQAQNRQVERIRPKPKSNSGVYF</sequence>
<organism evidence="2 3">
    <name type="scientific">Enterococcus canintestini</name>
    <dbReference type="NCBI Taxonomy" id="317010"/>
    <lineage>
        <taxon>Bacteria</taxon>
        <taxon>Bacillati</taxon>
        <taxon>Bacillota</taxon>
        <taxon>Bacilli</taxon>
        <taxon>Lactobacillales</taxon>
        <taxon>Enterococcaceae</taxon>
        <taxon>Enterococcus</taxon>
    </lineage>
</organism>
<evidence type="ECO:0000313" key="3">
    <source>
        <dbReference type="Proteomes" id="UP000182835"/>
    </source>
</evidence>
<dbReference type="STRING" id="317010.RU96_GL000621"/>
<name>A0A1L8R534_9ENTE</name>
<dbReference type="RefSeq" id="WP_071865148.1">
    <property type="nucleotide sequence ID" value="NZ_JBHLVQ010000002.1"/>
</dbReference>
<feature type="region of interest" description="Disordered" evidence="1">
    <location>
        <begin position="254"/>
        <end position="274"/>
    </location>
</feature>
<comment type="caution">
    <text evidence="2">The sequence shown here is derived from an EMBL/GenBank/DDBJ whole genome shotgun (WGS) entry which is preliminary data.</text>
</comment>
<evidence type="ECO:0000256" key="1">
    <source>
        <dbReference type="SAM" id="MobiDB-lite"/>
    </source>
</evidence>
<dbReference type="EMBL" id="JXKG01000013">
    <property type="protein sequence ID" value="OJG14867.1"/>
    <property type="molecule type" value="Genomic_DNA"/>
</dbReference>
<dbReference type="Proteomes" id="UP000182835">
    <property type="component" value="Unassembled WGS sequence"/>
</dbReference>
<proteinExistence type="predicted"/>
<dbReference type="AlphaFoldDB" id="A0A1L8R534"/>